<evidence type="ECO:0000313" key="3">
    <source>
        <dbReference type="EMBL" id="CRL44161.1"/>
    </source>
</evidence>
<name>A0A193QLT6_SODGM</name>
<feature type="domain" description="Terminase large subunit gp17-like C-terminal" evidence="2">
    <location>
        <begin position="62"/>
        <end position="155"/>
    </location>
</feature>
<evidence type="ECO:0000259" key="2">
    <source>
        <dbReference type="Pfam" id="PF17289"/>
    </source>
</evidence>
<gene>
    <name evidence="3" type="ORF">SGGMMB4_01103</name>
    <name evidence="4" type="ORF">SGGMMB4_04470</name>
</gene>
<evidence type="ECO:0000256" key="1">
    <source>
        <dbReference type="ARBA" id="ARBA00022612"/>
    </source>
</evidence>
<evidence type="ECO:0000313" key="5">
    <source>
        <dbReference type="Proteomes" id="UP000245838"/>
    </source>
</evidence>
<dbReference type="OrthoDB" id="8553810at2"/>
<dbReference type="EMBL" id="LN854557">
    <property type="protein sequence ID" value="CRL46127.1"/>
    <property type="molecule type" value="Genomic_DNA"/>
</dbReference>
<keyword evidence="1" id="KW-1188">Viral release from host cell</keyword>
<evidence type="ECO:0000313" key="4">
    <source>
        <dbReference type="EMBL" id="CRL46127.1"/>
    </source>
</evidence>
<reference evidence="4 5" key="1">
    <citation type="submission" date="2015-05" db="EMBL/GenBank/DDBJ databases">
        <authorList>
            <person name="Goodhead I."/>
        </authorList>
    </citation>
    <scope>NUCLEOTIDE SEQUENCE [LARGE SCALE GENOMIC DNA]</scope>
    <source>
        <strain evidence="4">B4</strain>
        <strain evidence="5">morsitans</strain>
    </source>
</reference>
<dbReference type="Proteomes" id="UP000245838">
    <property type="component" value="Chromosome sggmmb4_Chromosome"/>
</dbReference>
<dbReference type="Pfam" id="PF17289">
    <property type="entry name" value="Terminase_6C"/>
    <property type="match status" value="1"/>
</dbReference>
<sequence>MAEYRPDEFANLFMCEFVRRGESAFDYDALLRCAVDGYNKNVWPDWQPFAPRPLGDRPVWLGYDPTGSGGKGDSGGLVVLAPPQVAGGTFRIVERQQLRGLEFEQQAEAIRLITRRYQVQFIGIDGTGAGEAVWSLVRKFFPAAQCLQYSPALKRALV</sequence>
<dbReference type="EMBL" id="LN854557">
    <property type="protein sequence ID" value="CRL44161.1"/>
    <property type="molecule type" value="Genomic_DNA"/>
</dbReference>
<organism evidence="4 5">
    <name type="scientific">Sodalis glossinidius (strain morsitans)</name>
    <dbReference type="NCBI Taxonomy" id="343509"/>
    <lineage>
        <taxon>Bacteria</taxon>
        <taxon>Pseudomonadati</taxon>
        <taxon>Pseudomonadota</taxon>
        <taxon>Gammaproteobacteria</taxon>
        <taxon>Enterobacterales</taxon>
        <taxon>Bruguierivoracaceae</taxon>
        <taxon>Sodalis</taxon>
    </lineage>
</organism>
<dbReference type="Gene3D" id="3.30.420.240">
    <property type="match status" value="1"/>
</dbReference>
<protein>
    <submittedName>
        <fullName evidence="4">Terminase-like family protein</fullName>
    </submittedName>
</protein>
<accession>A0A193QLT6</accession>
<dbReference type="AlphaFoldDB" id="A0A193QLT6"/>
<dbReference type="InterPro" id="IPR035421">
    <property type="entry name" value="Terminase_6C"/>
</dbReference>
<proteinExistence type="predicted"/>